<dbReference type="Gene3D" id="3.30.565.10">
    <property type="entry name" value="Histidine kinase-like ATPase, C-terminal domain"/>
    <property type="match status" value="1"/>
</dbReference>
<evidence type="ECO:0000256" key="3">
    <source>
        <dbReference type="ARBA" id="ARBA00012438"/>
    </source>
</evidence>
<evidence type="ECO:0000313" key="23">
    <source>
        <dbReference type="EMBL" id="EAU54433.1"/>
    </source>
</evidence>
<evidence type="ECO:0000256" key="7">
    <source>
        <dbReference type="ARBA" id="ARBA00022692"/>
    </source>
</evidence>
<feature type="domain" description="Response regulatory" evidence="20">
    <location>
        <begin position="562"/>
        <end position="687"/>
    </location>
</feature>
<dbReference type="EC" id="2.7.13.3" evidence="3"/>
<dbReference type="InterPro" id="IPR008207">
    <property type="entry name" value="Sig_transdc_His_kin_Hpt_dom"/>
</dbReference>
<dbReference type="Pfam" id="PF01627">
    <property type="entry name" value="Hpt"/>
    <property type="match status" value="1"/>
</dbReference>
<feature type="domain" description="HPt" evidence="22">
    <location>
        <begin position="868"/>
        <end position="960"/>
    </location>
</feature>
<keyword evidence="9" id="KW-0418">Kinase</keyword>
<evidence type="ECO:0000256" key="10">
    <source>
        <dbReference type="ARBA" id="ARBA00022840"/>
    </source>
</evidence>
<dbReference type="SMART" id="SM00387">
    <property type="entry name" value="HATPase_c"/>
    <property type="match status" value="1"/>
</dbReference>
<dbReference type="SUPFAM" id="SSF103190">
    <property type="entry name" value="Sensory domain-like"/>
    <property type="match status" value="1"/>
</dbReference>
<dbReference type="Gene3D" id="1.10.287.130">
    <property type="match status" value="1"/>
</dbReference>
<evidence type="ECO:0000259" key="22">
    <source>
        <dbReference type="PROSITE" id="PS50894"/>
    </source>
</evidence>
<dbReference type="Pfam" id="PF00512">
    <property type="entry name" value="HisKA"/>
    <property type="match status" value="1"/>
</dbReference>
<dbReference type="FunFam" id="1.10.287.130:FF:000002">
    <property type="entry name" value="Two-component osmosensing histidine kinase"/>
    <property type="match status" value="1"/>
</dbReference>
<dbReference type="CDD" id="cd16922">
    <property type="entry name" value="HATPase_EvgS-ArcB-TorS-like"/>
    <property type="match status" value="1"/>
</dbReference>
<dbReference type="STRING" id="314344.AL013_03245"/>
<keyword evidence="10" id="KW-0067">ATP-binding</keyword>
<evidence type="ECO:0000256" key="13">
    <source>
        <dbReference type="ARBA" id="ARBA00023136"/>
    </source>
</evidence>
<feature type="transmembrane region" description="Helical" evidence="18">
    <location>
        <begin position="206"/>
        <end position="229"/>
    </location>
</feature>
<dbReference type="GO" id="GO:0005886">
    <property type="term" value="C:plasma membrane"/>
    <property type="evidence" value="ECO:0007669"/>
    <property type="project" value="UniProtKB-SubCell"/>
</dbReference>
<dbReference type="GO" id="GO:0005524">
    <property type="term" value="F:ATP binding"/>
    <property type="evidence" value="ECO:0007669"/>
    <property type="project" value="UniProtKB-KW"/>
</dbReference>
<keyword evidence="12" id="KW-0902">Two-component regulatory system</keyword>
<feature type="modified residue" description="Phosphohistidine" evidence="16">
    <location>
        <position position="907"/>
    </location>
</feature>
<evidence type="ECO:0000256" key="1">
    <source>
        <dbReference type="ARBA" id="ARBA00000085"/>
    </source>
</evidence>
<feature type="domain" description="Response regulatory" evidence="20">
    <location>
        <begin position="712"/>
        <end position="828"/>
    </location>
</feature>
<dbReference type="InterPro" id="IPR003660">
    <property type="entry name" value="HAMP_dom"/>
</dbReference>
<dbReference type="PROSITE" id="PS50109">
    <property type="entry name" value="HIS_KIN"/>
    <property type="match status" value="1"/>
</dbReference>
<keyword evidence="6" id="KW-0808">Transferase</keyword>
<dbReference type="SUPFAM" id="SSF55874">
    <property type="entry name" value="ATPase domain of HSP90 chaperone/DNA topoisomerase II/histidine kinase"/>
    <property type="match status" value="1"/>
</dbReference>
<dbReference type="eggNOG" id="COG0642">
    <property type="taxonomic scope" value="Bacteria"/>
</dbReference>
<dbReference type="InterPro" id="IPR004358">
    <property type="entry name" value="Sig_transdc_His_kin-like_C"/>
</dbReference>
<evidence type="ECO:0000256" key="16">
    <source>
        <dbReference type="PROSITE-ProRule" id="PRU00110"/>
    </source>
</evidence>
<dbReference type="InterPro" id="IPR003661">
    <property type="entry name" value="HisK_dim/P_dom"/>
</dbReference>
<dbReference type="InterPro" id="IPR005467">
    <property type="entry name" value="His_kinase_dom"/>
</dbReference>
<feature type="domain" description="HAMP" evidence="21">
    <location>
        <begin position="230"/>
        <end position="284"/>
    </location>
</feature>
<evidence type="ECO:0000256" key="15">
    <source>
        <dbReference type="ARBA" id="ARBA00068150"/>
    </source>
</evidence>
<dbReference type="SMART" id="SM00304">
    <property type="entry name" value="HAMP"/>
    <property type="match status" value="1"/>
</dbReference>
<dbReference type="InterPro" id="IPR036097">
    <property type="entry name" value="HisK_dim/P_sf"/>
</dbReference>
<dbReference type="Pfam" id="PF00672">
    <property type="entry name" value="HAMP"/>
    <property type="match status" value="1"/>
</dbReference>
<protein>
    <recommendedName>
        <fullName evidence="15">Sensory/regulatory protein RpfC</fullName>
        <ecNumber evidence="3">2.7.13.3</ecNumber>
    </recommendedName>
</protein>
<evidence type="ECO:0000256" key="6">
    <source>
        <dbReference type="ARBA" id="ARBA00022679"/>
    </source>
</evidence>
<dbReference type="OrthoDB" id="5287236at2"/>
<evidence type="ECO:0000256" key="12">
    <source>
        <dbReference type="ARBA" id="ARBA00023012"/>
    </source>
</evidence>
<comment type="catalytic activity">
    <reaction evidence="1">
        <text>ATP + protein L-histidine = ADP + protein N-phospho-L-histidine.</text>
        <dbReference type="EC" id="2.7.13.3"/>
    </reaction>
</comment>
<dbReference type="SUPFAM" id="SSF158472">
    <property type="entry name" value="HAMP domain-like"/>
    <property type="match status" value="1"/>
</dbReference>
<dbReference type="InterPro" id="IPR001789">
    <property type="entry name" value="Sig_transdc_resp-reg_receiver"/>
</dbReference>
<evidence type="ECO:0000259" key="20">
    <source>
        <dbReference type="PROSITE" id="PS50110"/>
    </source>
</evidence>
<accession>Q0EYX4</accession>
<comment type="subcellular location">
    <subcellularLocation>
        <location evidence="2">Cell membrane</location>
        <topology evidence="2">Multi-pass membrane protein</topology>
    </subcellularLocation>
</comment>
<dbReference type="EMBL" id="AATS01000008">
    <property type="protein sequence ID" value="EAU54433.1"/>
    <property type="molecule type" value="Genomic_DNA"/>
</dbReference>
<dbReference type="PANTHER" id="PTHR45339">
    <property type="entry name" value="HYBRID SIGNAL TRANSDUCTION HISTIDINE KINASE J"/>
    <property type="match status" value="1"/>
</dbReference>
<keyword evidence="8" id="KW-0547">Nucleotide-binding</keyword>
<sequence>MNERISPNESLSSPTVAGHGMRRKLMAAMGLMIVMLVTLLTVLQVSRFKQSMEDTLATHIDFLKSEMSRKADKAALNLSGHVDNLISTSRLSLVREFIQDAVKDMDDLKYVVLMKGDKPRVAFGDNLGKDLQESISEGEISSFAAKQQNRITREYSFGGHEFMEAIVPIRIRDKQWGVLRLGFSLDDLHSRMLASRKYIDSETDSVVMQATITALLFLLLGALAVFLLVRRWTDPIRKLVHFTHELAGGNFDAEPHISTRSDDEIGMLVTSIKEMAASLRQSYSRLEEHGNELEHEVARRTSQLAEARDRALAAAQVKSDFLANMSHEIRTPMNAVIGLSHLAREQAESHQQQDYLNKILAASKSLLIIINDILDFSKIEAGKMHMETVVFDFDDTLKNIAGVGGLEAGRKGLDFLFDVPPQLPKLRGDPVRLGQVLLNLVNNAIKFTSRGEVIVTVKILAMDEHETELSFSVSDTGIGMSQEQLAGIFDAFSQADTSITRKFGGTGLGLAICKQLVSMMQGEIGVESTPGEGSRFYFTARFGSVARSEENAINSELGQGKMLYVVDGGQHSGPIMSHMAEELGFNTQLFPTGSDALTALQQAPDKPDLFLVDWKLSDMNSETAIRRMHQLVSAAHADKRIKVDAHVPLILMQPIGRDAEVQYQGIDVRLFKPVTGSDLCEAAKQALNPDTRGAGLAQSISPESISALQGVRLLLAEDNEVNREVAEGLLTRAGISLQVVHNGQEAIEALEHDDFDGVLMDLQMPVMGGLEATRVLRKNPRFRELPIIAMTANAMADDRERCLQAGMNDHIAKPIHPATLYDTLLRWIDASRLNAAGNAGAPEAGQLMDVPLIEGLDGADGLMRVGGDLSLYVGILGKFYNSQAAALETLEQLLGAGDMAAAQAHLHTLKGVCGNIGATALHGELERLEQMLPDEAANGLSTIARLHAPFDALIAGIGAWLADRQARPRAISSGDAMPLITRMRELLNEYNGDAVDLLSELDDALSGCNAGRLVPLLRQHLSAYDFDEALSTLDEIEASCRQA</sequence>
<feature type="modified residue" description="4-aspartylphosphate" evidence="17">
    <location>
        <position position="613"/>
    </location>
</feature>
<dbReference type="InterPro" id="IPR003594">
    <property type="entry name" value="HATPase_dom"/>
</dbReference>
<dbReference type="SUPFAM" id="SSF47226">
    <property type="entry name" value="Histidine-containing phosphotransfer domain, HPT domain"/>
    <property type="match status" value="1"/>
</dbReference>
<name>Q0EYX4_9PROT</name>
<evidence type="ECO:0000256" key="17">
    <source>
        <dbReference type="PROSITE-ProRule" id="PRU00169"/>
    </source>
</evidence>
<evidence type="ECO:0000256" key="8">
    <source>
        <dbReference type="ARBA" id="ARBA00022741"/>
    </source>
</evidence>
<dbReference type="SUPFAM" id="SSF47384">
    <property type="entry name" value="Homodimeric domain of signal transducing histidine kinase"/>
    <property type="match status" value="1"/>
</dbReference>
<evidence type="ECO:0000256" key="2">
    <source>
        <dbReference type="ARBA" id="ARBA00004651"/>
    </source>
</evidence>
<keyword evidence="7 18" id="KW-0812">Transmembrane</keyword>
<dbReference type="CDD" id="cd17546">
    <property type="entry name" value="REC_hyHK_CKI1_RcsC-like"/>
    <property type="match status" value="1"/>
</dbReference>
<dbReference type="SMART" id="SM00448">
    <property type="entry name" value="REC"/>
    <property type="match status" value="2"/>
</dbReference>
<gene>
    <name evidence="23" type="ORF">SPV1_08446</name>
</gene>
<dbReference type="Pfam" id="PF00072">
    <property type="entry name" value="Response_reg"/>
    <property type="match status" value="1"/>
</dbReference>
<evidence type="ECO:0000256" key="5">
    <source>
        <dbReference type="ARBA" id="ARBA00022553"/>
    </source>
</evidence>
<keyword evidence="5 17" id="KW-0597">Phosphoprotein</keyword>
<dbReference type="InterPro" id="IPR011006">
    <property type="entry name" value="CheY-like_superfamily"/>
</dbReference>
<dbReference type="Gene3D" id="1.20.120.160">
    <property type="entry name" value="HPT domain"/>
    <property type="match status" value="1"/>
</dbReference>
<dbReference type="FunFam" id="3.30.565.10:FF:000010">
    <property type="entry name" value="Sensor histidine kinase RcsC"/>
    <property type="match status" value="1"/>
</dbReference>
<dbReference type="FunCoup" id="Q0EYX4">
    <property type="interactions" value="264"/>
</dbReference>
<comment type="caution">
    <text evidence="23">The sequence shown here is derived from an EMBL/GenBank/DDBJ whole genome shotgun (WGS) entry which is preliminary data.</text>
</comment>
<evidence type="ECO:0000256" key="11">
    <source>
        <dbReference type="ARBA" id="ARBA00022989"/>
    </source>
</evidence>
<dbReference type="PROSITE" id="PS50894">
    <property type="entry name" value="HPT"/>
    <property type="match status" value="1"/>
</dbReference>
<evidence type="ECO:0000256" key="18">
    <source>
        <dbReference type="SAM" id="Phobius"/>
    </source>
</evidence>
<keyword evidence="24" id="KW-1185">Reference proteome</keyword>
<feature type="domain" description="Histidine kinase" evidence="19">
    <location>
        <begin position="324"/>
        <end position="544"/>
    </location>
</feature>
<dbReference type="Pfam" id="PF02518">
    <property type="entry name" value="HATPase_c"/>
    <property type="match status" value="1"/>
</dbReference>
<feature type="modified residue" description="4-aspartylphosphate" evidence="17">
    <location>
        <position position="761"/>
    </location>
</feature>
<evidence type="ECO:0000313" key="24">
    <source>
        <dbReference type="Proteomes" id="UP000005297"/>
    </source>
</evidence>
<reference evidence="23 24" key="1">
    <citation type="submission" date="2006-09" db="EMBL/GenBank/DDBJ databases">
        <authorList>
            <person name="Emerson D."/>
            <person name="Ferriera S."/>
            <person name="Johnson J."/>
            <person name="Kravitz S."/>
            <person name="Halpern A."/>
            <person name="Remington K."/>
            <person name="Beeson K."/>
            <person name="Tran B."/>
            <person name="Rogers Y.-H."/>
            <person name="Friedman R."/>
            <person name="Venter J.C."/>
        </authorList>
    </citation>
    <scope>NUCLEOTIDE SEQUENCE [LARGE SCALE GENOMIC DNA]</scope>
    <source>
        <strain evidence="23 24">PV-1</strain>
    </source>
</reference>
<dbReference type="HOGENOM" id="CLU_000445_104_15_0"/>
<feature type="transmembrane region" description="Helical" evidence="18">
    <location>
        <begin position="25"/>
        <end position="43"/>
    </location>
</feature>
<evidence type="ECO:0000256" key="9">
    <source>
        <dbReference type="ARBA" id="ARBA00022777"/>
    </source>
</evidence>
<dbReference type="GO" id="GO:0000155">
    <property type="term" value="F:phosphorelay sensor kinase activity"/>
    <property type="evidence" value="ECO:0007669"/>
    <property type="project" value="InterPro"/>
</dbReference>
<evidence type="ECO:0000259" key="21">
    <source>
        <dbReference type="PROSITE" id="PS50885"/>
    </source>
</evidence>
<dbReference type="Proteomes" id="UP000005297">
    <property type="component" value="Unassembled WGS sequence"/>
</dbReference>
<dbReference type="PRINTS" id="PR00344">
    <property type="entry name" value="BCTRLSENSOR"/>
</dbReference>
<dbReference type="CDD" id="cd00082">
    <property type="entry name" value="HisKA"/>
    <property type="match status" value="1"/>
</dbReference>
<dbReference type="InterPro" id="IPR036641">
    <property type="entry name" value="HPT_dom_sf"/>
</dbReference>
<proteinExistence type="predicted"/>
<dbReference type="AlphaFoldDB" id="Q0EYX4"/>
<dbReference type="Gene3D" id="3.40.50.2300">
    <property type="match status" value="2"/>
</dbReference>
<keyword evidence="13 18" id="KW-0472">Membrane</keyword>
<dbReference type="SUPFAM" id="SSF52172">
    <property type="entry name" value="CheY-like"/>
    <property type="match status" value="2"/>
</dbReference>
<keyword evidence="4" id="KW-1003">Cell membrane</keyword>
<evidence type="ECO:0000256" key="14">
    <source>
        <dbReference type="ARBA" id="ARBA00064003"/>
    </source>
</evidence>
<dbReference type="PANTHER" id="PTHR45339:SF1">
    <property type="entry name" value="HYBRID SIGNAL TRANSDUCTION HISTIDINE KINASE J"/>
    <property type="match status" value="1"/>
</dbReference>
<dbReference type="InterPro" id="IPR029151">
    <property type="entry name" value="Sensor-like_sf"/>
</dbReference>
<evidence type="ECO:0000256" key="4">
    <source>
        <dbReference type="ARBA" id="ARBA00022475"/>
    </source>
</evidence>
<dbReference type="SMART" id="SM00388">
    <property type="entry name" value="HisKA"/>
    <property type="match status" value="1"/>
</dbReference>
<dbReference type="CDD" id="cd06225">
    <property type="entry name" value="HAMP"/>
    <property type="match status" value="1"/>
</dbReference>
<dbReference type="Gene3D" id="6.10.340.10">
    <property type="match status" value="1"/>
</dbReference>
<comment type="subunit">
    <text evidence="14">At low DSF concentrations, interacts with RpfF.</text>
</comment>
<dbReference type="eggNOG" id="COG2205">
    <property type="taxonomic scope" value="Bacteria"/>
</dbReference>
<organism evidence="23 24">
    <name type="scientific">Mariprofundus ferrooxydans PV-1</name>
    <dbReference type="NCBI Taxonomy" id="314345"/>
    <lineage>
        <taxon>Bacteria</taxon>
        <taxon>Pseudomonadati</taxon>
        <taxon>Pseudomonadota</taxon>
        <taxon>Candidatius Mariprofundia</taxon>
        <taxon>Mariprofundales</taxon>
        <taxon>Mariprofundaceae</taxon>
        <taxon>Mariprofundus</taxon>
    </lineage>
</organism>
<evidence type="ECO:0000259" key="19">
    <source>
        <dbReference type="PROSITE" id="PS50109"/>
    </source>
</evidence>
<keyword evidence="11 18" id="KW-1133">Transmembrane helix</keyword>
<dbReference type="InParanoid" id="Q0EYX4"/>
<dbReference type="PROSITE" id="PS50885">
    <property type="entry name" value="HAMP"/>
    <property type="match status" value="1"/>
</dbReference>
<dbReference type="InterPro" id="IPR036890">
    <property type="entry name" value="HATPase_C_sf"/>
</dbReference>
<dbReference type="PROSITE" id="PS50110">
    <property type="entry name" value="RESPONSE_REGULATORY"/>
    <property type="match status" value="2"/>
</dbReference>